<gene>
    <name evidence="1" type="ORF">HPB48_006376</name>
</gene>
<dbReference type="AlphaFoldDB" id="A0A9J6FAG0"/>
<dbReference type="OrthoDB" id="6512447at2759"/>
<sequence length="141" mass="16321">MFDVRPGFYPPLERKSLHGSVSVLNALPPPGGPPPLPMGPPPFLPPPHLMPPMMRPRPYVFPAEPLPTRDPFRSKTPVLQPPKMEQDYYSVDQVYTYLSLHWKVRWCSIRQLSRVSTCDFRRELAAPRLDERSTDLYWPDL</sequence>
<dbReference type="EMBL" id="JABSTR010000002">
    <property type="protein sequence ID" value="KAH9363270.1"/>
    <property type="molecule type" value="Genomic_DNA"/>
</dbReference>
<name>A0A9J6FAG0_HAELO</name>
<evidence type="ECO:0000313" key="1">
    <source>
        <dbReference type="EMBL" id="KAH9363270.1"/>
    </source>
</evidence>
<proteinExistence type="predicted"/>
<evidence type="ECO:0000313" key="2">
    <source>
        <dbReference type="Proteomes" id="UP000821853"/>
    </source>
</evidence>
<dbReference type="Proteomes" id="UP000821853">
    <property type="component" value="Chromosome 10"/>
</dbReference>
<protein>
    <submittedName>
        <fullName evidence="1">Uncharacterized protein</fullName>
    </submittedName>
</protein>
<comment type="caution">
    <text evidence="1">The sequence shown here is derived from an EMBL/GenBank/DDBJ whole genome shotgun (WGS) entry which is preliminary data.</text>
</comment>
<keyword evidence="2" id="KW-1185">Reference proteome</keyword>
<reference evidence="1 2" key="1">
    <citation type="journal article" date="2020" name="Cell">
        <title>Large-Scale Comparative Analyses of Tick Genomes Elucidate Their Genetic Diversity and Vector Capacities.</title>
        <authorList>
            <consortium name="Tick Genome and Microbiome Consortium (TIGMIC)"/>
            <person name="Jia N."/>
            <person name="Wang J."/>
            <person name="Shi W."/>
            <person name="Du L."/>
            <person name="Sun Y."/>
            <person name="Zhan W."/>
            <person name="Jiang J.F."/>
            <person name="Wang Q."/>
            <person name="Zhang B."/>
            <person name="Ji P."/>
            <person name="Bell-Sakyi L."/>
            <person name="Cui X.M."/>
            <person name="Yuan T.T."/>
            <person name="Jiang B.G."/>
            <person name="Yang W.F."/>
            <person name="Lam T.T."/>
            <person name="Chang Q.C."/>
            <person name="Ding S.J."/>
            <person name="Wang X.J."/>
            <person name="Zhu J.G."/>
            <person name="Ruan X.D."/>
            <person name="Zhao L."/>
            <person name="Wei J.T."/>
            <person name="Ye R.Z."/>
            <person name="Que T.C."/>
            <person name="Du C.H."/>
            <person name="Zhou Y.H."/>
            <person name="Cheng J.X."/>
            <person name="Dai P.F."/>
            <person name="Guo W.B."/>
            <person name="Han X.H."/>
            <person name="Huang E.J."/>
            <person name="Li L.F."/>
            <person name="Wei W."/>
            <person name="Gao Y.C."/>
            <person name="Liu J.Z."/>
            <person name="Shao H.Z."/>
            <person name="Wang X."/>
            <person name="Wang C.C."/>
            <person name="Yang T.C."/>
            <person name="Huo Q.B."/>
            <person name="Li W."/>
            <person name="Chen H.Y."/>
            <person name="Chen S.E."/>
            <person name="Zhou L.G."/>
            <person name="Ni X.B."/>
            <person name="Tian J.H."/>
            <person name="Sheng Y."/>
            <person name="Liu T."/>
            <person name="Pan Y.S."/>
            <person name="Xia L.Y."/>
            <person name="Li J."/>
            <person name="Zhao F."/>
            <person name="Cao W.C."/>
        </authorList>
    </citation>
    <scope>NUCLEOTIDE SEQUENCE [LARGE SCALE GENOMIC DNA]</scope>
    <source>
        <strain evidence="1">HaeL-2018</strain>
    </source>
</reference>
<dbReference type="VEuPathDB" id="VectorBase:HLOH_059846"/>
<organism evidence="1 2">
    <name type="scientific">Haemaphysalis longicornis</name>
    <name type="common">Bush tick</name>
    <dbReference type="NCBI Taxonomy" id="44386"/>
    <lineage>
        <taxon>Eukaryota</taxon>
        <taxon>Metazoa</taxon>
        <taxon>Ecdysozoa</taxon>
        <taxon>Arthropoda</taxon>
        <taxon>Chelicerata</taxon>
        <taxon>Arachnida</taxon>
        <taxon>Acari</taxon>
        <taxon>Parasitiformes</taxon>
        <taxon>Ixodida</taxon>
        <taxon>Ixodoidea</taxon>
        <taxon>Ixodidae</taxon>
        <taxon>Haemaphysalinae</taxon>
        <taxon>Haemaphysalis</taxon>
    </lineage>
</organism>
<accession>A0A9J6FAG0</accession>